<feature type="transmembrane region" description="Helical" evidence="1">
    <location>
        <begin position="167"/>
        <end position="186"/>
    </location>
</feature>
<organism evidence="2 3">
    <name type="scientific">Candidatus Acidiferrum panamense</name>
    <dbReference type="NCBI Taxonomy" id="2741543"/>
    <lineage>
        <taxon>Bacteria</taxon>
        <taxon>Pseudomonadati</taxon>
        <taxon>Acidobacteriota</taxon>
        <taxon>Terriglobia</taxon>
        <taxon>Candidatus Acidiferrales</taxon>
        <taxon>Candidatus Acidiferrum</taxon>
    </lineage>
</organism>
<proteinExistence type="predicted"/>
<gene>
    <name evidence="2" type="ORF">HRJ53_21510</name>
</gene>
<feature type="transmembrane region" description="Helical" evidence="1">
    <location>
        <begin position="75"/>
        <end position="97"/>
    </location>
</feature>
<dbReference type="EMBL" id="JACDQQ010002070">
    <property type="protein sequence ID" value="MBA0087571.1"/>
    <property type="molecule type" value="Genomic_DNA"/>
</dbReference>
<dbReference type="Pfam" id="PF13779">
    <property type="entry name" value="DUF4175"/>
    <property type="match status" value="1"/>
</dbReference>
<dbReference type="Proteomes" id="UP000567293">
    <property type="component" value="Unassembled WGS sequence"/>
</dbReference>
<evidence type="ECO:0000313" key="2">
    <source>
        <dbReference type="EMBL" id="MBA0087571.1"/>
    </source>
</evidence>
<comment type="caution">
    <text evidence="2">The sequence shown here is derived from an EMBL/GenBank/DDBJ whole genome shotgun (WGS) entry which is preliminary data.</text>
</comment>
<evidence type="ECO:0000256" key="1">
    <source>
        <dbReference type="SAM" id="Phobius"/>
    </source>
</evidence>
<keyword evidence="1" id="KW-0812">Transmembrane</keyword>
<dbReference type="AlphaFoldDB" id="A0A7V8SZ40"/>
<name>A0A7V8SZ40_9BACT</name>
<feature type="transmembrane region" description="Helical" evidence="1">
    <location>
        <begin position="43"/>
        <end position="69"/>
    </location>
</feature>
<reference evidence="2" key="1">
    <citation type="submission" date="2020-06" db="EMBL/GenBank/DDBJ databases">
        <title>Legume-microbial interactions unlock mineral nutrients during tropical forest succession.</title>
        <authorList>
            <person name="Epihov D.Z."/>
        </authorList>
    </citation>
    <scope>NUCLEOTIDE SEQUENCE [LARGE SCALE GENOMIC DNA]</scope>
    <source>
        <strain evidence="2">Pan2503</strain>
    </source>
</reference>
<evidence type="ECO:0000313" key="3">
    <source>
        <dbReference type="Proteomes" id="UP000567293"/>
    </source>
</evidence>
<feature type="non-terminal residue" evidence="2">
    <location>
        <position position="285"/>
    </location>
</feature>
<dbReference type="InterPro" id="IPR012683">
    <property type="entry name" value="CHP02302_TM"/>
</dbReference>
<keyword evidence="1" id="KW-0472">Membrane</keyword>
<keyword evidence="3" id="KW-1185">Reference proteome</keyword>
<sequence>MDLTDRPADAAAPHQLSAQERAGDDLLARALRRARWTIFWERLWPALASIATVIGLFLALSWLGLWLWLPPAGRAIGLGIFFLLTAAAFAPVLMLRVPSRVEGLRRLDRNSGLPHRPATAIADEIAAPIEDSYSVALWRAHIERALRAAKTLRAGTPMPRLALRDPFAVRALVVVLVVATFFAAGGERMKRVAAAFDWQGVMMPANFRVDAWVSPPPYTGRPPIILPGLRPGEPVQTAAALSVPAGSTLVVRATGIHLDVVASGGLAEPSSGAQSSSAKGTEERR</sequence>
<protein>
    <submittedName>
        <fullName evidence="2">DUF4175 family protein</fullName>
    </submittedName>
</protein>
<accession>A0A7V8SZ40</accession>
<keyword evidence="1" id="KW-1133">Transmembrane helix</keyword>